<dbReference type="Proteomes" id="UP000521943">
    <property type="component" value="Unassembled WGS sequence"/>
</dbReference>
<feature type="signal peptide" evidence="1">
    <location>
        <begin position="1"/>
        <end position="18"/>
    </location>
</feature>
<evidence type="ECO:0008006" key="4">
    <source>
        <dbReference type="Google" id="ProtNLM"/>
    </source>
</evidence>
<sequence length="130" mass="14299">MSFQHLLSFLSVISLVAAAPRAASDVTATEWTTDSKWTPYNVDEGYRGACGRFIYPSEFGVAISVEDYQPGLCNRIVSLKSGEKHAFSQILDVCANCAKGDLNITERLFKYFNPDLTAAPLVGDWELANN</sequence>
<comment type="caution">
    <text evidence="2">The sequence shown here is derived from an EMBL/GenBank/DDBJ whole genome shotgun (WGS) entry which is preliminary data.</text>
</comment>
<gene>
    <name evidence="2" type="ORF">DFP72DRAFT_128348</name>
</gene>
<protein>
    <recommendedName>
        <fullName evidence="4">Barwin domain-containing protein</fullName>
    </recommendedName>
</protein>
<keyword evidence="3" id="KW-1185">Reference proteome</keyword>
<keyword evidence="1" id="KW-0732">Signal</keyword>
<dbReference type="InterPro" id="IPR036908">
    <property type="entry name" value="RlpA-like_sf"/>
</dbReference>
<organism evidence="2 3">
    <name type="scientific">Ephemerocybe angulata</name>
    <dbReference type="NCBI Taxonomy" id="980116"/>
    <lineage>
        <taxon>Eukaryota</taxon>
        <taxon>Fungi</taxon>
        <taxon>Dikarya</taxon>
        <taxon>Basidiomycota</taxon>
        <taxon>Agaricomycotina</taxon>
        <taxon>Agaricomycetes</taxon>
        <taxon>Agaricomycetidae</taxon>
        <taxon>Agaricales</taxon>
        <taxon>Agaricineae</taxon>
        <taxon>Psathyrellaceae</taxon>
        <taxon>Ephemerocybe</taxon>
    </lineage>
</organism>
<accession>A0A8H6HA99</accession>
<name>A0A8H6HA99_9AGAR</name>
<dbReference type="OrthoDB" id="623670at2759"/>
<evidence type="ECO:0000313" key="3">
    <source>
        <dbReference type="Proteomes" id="UP000521943"/>
    </source>
</evidence>
<evidence type="ECO:0000256" key="1">
    <source>
        <dbReference type="SAM" id="SignalP"/>
    </source>
</evidence>
<dbReference type="SUPFAM" id="SSF50685">
    <property type="entry name" value="Barwin-like endoglucanases"/>
    <property type="match status" value="1"/>
</dbReference>
<dbReference type="EMBL" id="JACGCI010000146">
    <property type="protein sequence ID" value="KAF6743355.1"/>
    <property type="molecule type" value="Genomic_DNA"/>
</dbReference>
<evidence type="ECO:0000313" key="2">
    <source>
        <dbReference type="EMBL" id="KAF6743355.1"/>
    </source>
</evidence>
<reference evidence="2 3" key="1">
    <citation type="submission" date="2020-07" db="EMBL/GenBank/DDBJ databases">
        <title>Comparative genomics of pyrophilous fungi reveals a link between fire events and developmental genes.</title>
        <authorList>
            <consortium name="DOE Joint Genome Institute"/>
            <person name="Steindorff A.S."/>
            <person name="Carver A."/>
            <person name="Calhoun S."/>
            <person name="Stillman K."/>
            <person name="Liu H."/>
            <person name="Lipzen A."/>
            <person name="Pangilinan J."/>
            <person name="Labutti K."/>
            <person name="Bruns T.D."/>
            <person name="Grigoriev I.V."/>
        </authorList>
    </citation>
    <scope>NUCLEOTIDE SEQUENCE [LARGE SCALE GENOMIC DNA]</scope>
    <source>
        <strain evidence="2 3">CBS 144469</strain>
    </source>
</reference>
<proteinExistence type="predicted"/>
<dbReference type="Gene3D" id="2.40.40.10">
    <property type="entry name" value="RlpA-like domain"/>
    <property type="match status" value="1"/>
</dbReference>
<dbReference type="CDD" id="cd22191">
    <property type="entry name" value="DPBB_RlpA_EXP_N-like"/>
    <property type="match status" value="1"/>
</dbReference>
<feature type="chain" id="PRO_5034765763" description="Barwin domain-containing protein" evidence="1">
    <location>
        <begin position="19"/>
        <end position="130"/>
    </location>
</feature>
<dbReference type="AlphaFoldDB" id="A0A8H6HA99"/>